<reference evidence="1" key="1">
    <citation type="journal article" date="2023" name="G3 (Bethesda)">
        <title>A reference genome for the long-term kleptoplast-retaining sea slug Elysia crispata morphotype clarki.</title>
        <authorList>
            <person name="Eastman K.E."/>
            <person name="Pendleton A.L."/>
            <person name="Shaikh M.A."/>
            <person name="Suttiyut T."/>
            <person name="Ogas R."/>
            <person name="Tomko P."/>
            <person name="Gavelis G."/>
            <person name="Widhalm J.R."/>
            <person name="Wisecaver J.H."/>
        </authorList>
    </citation>
    <scope>NUCLEOTIDE SEQUENCE</scope>
    <source>
        <strain evidence="1">ECLA1</strain>
    </source>
</reference>
<gene>
    <name evidence="1" type="ORF">RRG08_027164</name>
</gene>
<comment type="caution">
    <text evidence="1">The sequence shown here is derived from an EMBL/GenBank/DDBJ whole genome shotgun (WGS) entry which is preliminary data.</text>
</comment>
<sequence>MELRRSTGSASSSKVFANIQRSLQESQWNSSGLKPIQNDFHLGKLEYKMDNVRASRVQCLRGDDYHSRTDYVDCPLSLPILMDSLTGLGQWCYTHTYKGVVYSPGLR</sequence>
<keyword evidence="2" id="KW-1185">Reference proteome</keyword>
<dbReference type="AlphaFoldDB" id="A0AAE1B4S8"/>
<name>A0AAE1B4S8_9GAST</name>
<accession>A0AAE1B4S8</accession>
<evidence type="ECO:0000313" key="1">
    <source>
        <dbReference type="EMBL" id="KAK3799658.1"/>
    </source>
</evidence>
<proteinExistence type="predicted"/>
<protein>
    <submittedName>
        <fullName evidence="1">Uncharacterized protein</fullName>
    </submittedName>
</protein>
<organism evidence="1 2">
    <name type="scientific">Elysia crispata</name>
    <name type="common">lettuce slug</name>
    <dbReference type="NCBI Taxonomy" id="231223"/>
    <lineage>
        <taxon>Eukaryota</taxon>
        <taxon>Metazoa</taxon>
        <taxon>Spiralia</taxon>
        <taxon>Lophotrochozoa</taxon>
        <taxon>Mollusca</taxon>
        <taxon>Gastropoda</taxon>
        <taxon>Heterobranchia</taxon>
        <taxon>Euthyneura</taxon>
        <taxon>Panpulmonata</taxon>
        <taxon>Sacoglossa</taxon>
        <taxon>Placobranchoidea</taxon>
        <taxon>Plakobranchidae</taxon>
        <taxon>Elysia</taxon>
    </lineage>
</organism>
<evidence type="ECO:0000313" key="2">
    <source>
        <dbReference type="Proteomes" id="UP001283361"/>
    </source>
</evidence>
<dbReference type="EMBL" id="JAWDGP010000545">
    <property type="protein sequence ID" value="KAK3799658.1"/>
    <property type="molecule type" value="Genomic_DNA"/>
</dbReference>
<dbReference type="Proteomes" id="UP001283361">
    <property type="component" value="Unassembled WGS sequence"/>
</dbReference>